<dbReference type="Proteomes" id="UP001489719">
    <property type="component" value="Unassembled WGS sequence"/>
</dbReference>
<name>A0ACC3TH63_9ASCO</name>
<evidence type="ECO:0000313" key="1">
    <source>
        <dbReference type="EMBL" id="KAK9320216.1"/>
    </source>
</evidence>
<organism evidence="1 2">
    <name type="scientific">Lipomyces orientalis</name>
    <dbReference type="NCBI Taxonomy" id="1233043"/>
    <lineage>
        <taxon>Eukaryota</taxon>
        <taxon>Fungi</taxon>
        <taxon>Dikarya</taxon>
        <taxon>Ascomycota</taxon>
        <taxon>Saccharomycotina</taxon>
        <taxon>Lipomycetes</taxon>
        <taxon>Lipomycetales</taxon>
        <taxon>Lipomycetaceae</taxon>
        <taxon>Lipomyces</taxon>
    </lineage>
</organism>
<evidence type="ECO:0000313" key="2">
    <source>
        <dbReference type="Proteomes" id="UP001489719"/>
    </source>
</evidence>
<sequence>MAEGLRAVTAAKKHLRQKIADRLKCVSPESIVDQSNAIADTVRSLPEYKRAKTIGVYMHMEISHVVPRKSGRNVEVRTDRLIKNAFDDGKQVYLPRIIHSADLSDELQNLFRTAQQSLHNDVESSYFPSRFLKMLKMPDHEAVQALVVPNDGTHAFTIKEPSHDGADALETAGLDMIIVPGLVFTTACERIGRGKGFYDNYINLHKLASQGQGRPGPWLVGIGLREQLVRESDLVDTTNHSFPCEDHDQQLDILVVDSDIYRRPCR</sequence>
<keyword evidence="2" id="KW-1185">Reference proteome</keyword>
<reference evidence="2" key="1">
    <citation type="journal article" date="2024" name="Front. Bioeng. Biotechnol.">
        <title>Genome-scale model development and genomic sequencing of the oleaginous clade Lipomyces.</title>
        <authorList>
            <person name="Czajka J.J."/>
            <person name="Han Y."/>
            <person name="Kim J."/>
            <person name="Mondo S.J."/>
            <person name="Hofstad B.A."/>
            <person name="Robles A."/>
            <person name="Haridas S."/>
            <person name="Riley R."/>
            <person name="LaButti K."/>
            <person name="Pangilinan J."/>
            <person name="Andreopoulos W."/>
            <person name="Lipzen A."/>
            <person name="Yan J."/>
            <person name="Wang M."/>
            <person name="Ng V."/>
            <person name="Grigoriev I.V."/>
            <person name="Spatafora J.W."/>
            <person name="Magnuson J.K."/>
            <person name="Baker S.E."/>
            <person name="Pomraning K.R."/>
        </authorList>
    </citation>
    <scope>NUCLEOTIDE SEQUENCE [LARGE SCALE GENOMIC DNA]</scope>
    <source>
        <strain evidence="2">CBS 10300</strain>
    </source>
</reference>
<protein>
    <submittedName>
        <fullName evidence="1">Uncharacterized protein</fullName>
    </submittedName>
</protein>
<proteinExistence type="predicted"/>
<gene>
    <name evidence="1" type="ORF">V1517DRAFT_329992</name>
</gene>
<accession>A0ACC3TH63</accession>
<dbReference type="EMBL" id="MU970139">
    <property type="protein sequence ID" value="KAK9320216.1"/>
    <property type="molecule type" value="Genomic_DNA"/>
</dbReference>
<comment type="caution">
    <text evidence="1">The sequence shown here is derived from an EMBL/GenBank/DDBJ whole genome shotgun (WGS) entry which is preliminary data.</text>
</comment>